<keyword evidence="2" id="KW-1185">Reference proteome</keyword>
<evidence type="ECO:0000313" key="2">
    <source>
        <dbReference type="Proteomes" id="UP001341840"/>
    </source>
</evidence>
<dbReference type="Proteomes" id="UP001341840">
    <property type="component" value="Unassembled WGS sequence"/>
</dbReference>
<name>A0ABU6XRM8_9FABA</name>
<protein>
    <submittedName>
        <fullName evidence="1">Uncharacterized protein</fullName>
    </submittedName>
</protein>
<proteinExistence type="predicted"/>
<comment type="caution">
    <text evidence="1">The sequence shown here is derived from an EMBL/GenBank/DDBJ whole genome shotgun (WGS) entry which is preliminary data.</text>
</comment>
<organism evidence="1 2">
    <name type="scientific">Stylosanthes scabra</name>
    <dbReference type="NCBI Taxonomy" id="79078"/>
    <lineage>
        <taxon>Eukaryota</taxon>
        <taxon>Viridiplantae</taxon>
        <taxon>Streptophyta</taxon>
        <taxon>Embryophyta</taxon>
        <taxon>Tracheophyta</taxon>
        <taxon>Spermatophyta</taxon>
        <taxon>Magnoliopsida</taxon>
        <taxon>eudicotyledons</taxon>
        <taxon>Gunneridae</taxon>
        <taxon>Pentapetalae</taxon>
        <taxon>rosids</taxon>
        <taxon>fabids</taxon>
        <taxon>Fabales</taxon>
        <taxon>Fabaceae</taxon>
        <taxon>Papilionoideae</taxon>
        <taxon>50 kb inversion clade</taxon>
        <taxon>dalbergioids sensu lato</taxon>
        <taxon>Dalbergieae</taxon>
        <taxon>Pterocarpus clade</taxon>
        <taxon>Stylosanthes</taxon>
    </lineage>
</organism>
<dbReference type="EMBL" id="JASCZI010212585">
    <property type="protein sequence ID" value="MED6199844.1"/>
    <property type="molecule type" value="Genomic_DNA"/>
</dbReference>
<accession>A0ABU6XRM8</accession>
<sequence length="101" mass="11948">MLVTLWTKCTHRNITSRFAFSLCDCGKLPSKYNVKQAQSIEMVVEDCKRIHVSILKGFITRWRVHLKEFEMFKISNLTVIDPKMKPRLRTIPCTWYLGFSH</sequence>
<reference evidence="1 2" key="1">
    <citation type="journal article" date="2023" name="Plants (Basel)">
        <title>Bridging the Gap: Combining Genomics and Transcriptomics Approaches to Understand Stylosanthes scabra, an Orphan Legume from the Brazilian Caatinga.</title>
        <authorList>
            <person name="Ferreira-Neto J.R.C."/>
            <person name="da Silva M.D."/>
            <person name="Binneck E."/>
            <person name="de Melo N.F."/>
            <person name="da Silva R.H."/>
            <person name="de Melo A.L.T.M."/>
            <person name="Pandolfi V."/>
            <person name="Bustamante F.O."/>
            <person name="Brasileiro-Vidal A.C."/>
            <person name="Benko-Iseppon A.M."/>
        </authorList>
    </citation>
    <scope>NUCLEOTIDE SEQUENCE [LARGE SCALE GENOMIC DNA]</scope>
    <source>
        <tissue evidence="1">Leaves</tissue>
    </source>
</reference>
<evidence type="ECO:0000313" key="1">
    <source>
        <dbReference type="EMBL" id="MED6199844.1"/>
    </source>
</evidence>
<gene>
    <name evidence="1" type="ORF">PIB30_079671</name>
</gene>